<organism evidence="1">
    <name type="scientific">Yersinia pestis</name>
    <dbReference type="NCBI Taxonomy" id="632"/>
    <lineage>
        <taxon>Bacteria</taxon>
        <taxon>Pseudomonadati</taxon>
        <taxon>Pseudomonadota</taxon>
        <taxon>Gammaproteobacteria</taxon>
        <taxon>Enterobacterales</taxon>
        <taxon>Yersiniaceae</taxon>
        <taxon>Yersinia</taxon>
    </lineage>
</organism>
<keyword evidence="1" id="KW-0614">Plasmid</keyword>
<protein>
    <submittedName>
        <fullName evidence="1">Recombinational DNA repair protein RecT (Prophage associated)</fullName>
    </submittedName>
</protein>
<dbReference type="AlphaFoldDB" id="A0A0K1H0T1"/>
<dbReference type="Pfam" id="PF03837">
    <property type="entry name" value="RecT"/>
    <property type="match status" value="1"/>
</dbReference>
<accession>A0A0K1H0T1</accession>
<dbReference type="RefSeq" id="WP_254224949.1">
    <property type="nucleotide sequence ID" value="NZ_KT020860.1"/>
</dbReference>
<reference evidence="1" key="1">
    <citation type="submission" date="2015-06" db="EMBL/GenBank/DDBJ databases">
        <title>Complete cryptic plasmid (pTP33) assembly of Yersinia pestis biovar Medievalis strain I-2638.</title>
        <authorList>
            <person name="Afanas'ev M.V."/>
            <person name="Tokmakova E.G."/>
            <person name="Polovinkina V.S."/>
            <person name="Sidorova E.A."/>
            <person name="Sinkov V.V."/>
            <person name="Balakhonov S.V."/>
        </authorList>
    </citation>
    <scope>NUCLEOTIDE SEQUENCE</scope>
    <source>
        <strain evidence="1">I-2638</strain>
        <plasmid evidence="1">pTP33</plasmid>
    </source>
</reference>
<name>A0A0K1H0T1_YERPE</name>
<dbReference type="GO" id="GO:0003677">
    <property type="term" value="F:DNA binding"/>
    <property type="evidence" value="ECO:0007669"/>
    <property type="project" value="InterPro"/>
</dbReference>
<geneLocation type="plasmid" evidence="1">
    <name>pTP33</name>
</geneLocation>
<proteinExistence type="predicted"/>
<dbReference type="NCBIfam" id="TIGR00616">
    <property type="entry name" value="rect"/>
    <property type="match status" value="1"/>
</dbReference>
<sequence length="252" mass="28022">MNQVATLESIHADLSSALTRQGIQSLLPSHVSPEQFTRTAATALVADPELQNADRQSLVMSLIRCAQDGLVPDGREAAMVVYNTKQGDQWVKKAQYLPMVDGVLKRARQSGQVANITGKVVHMADKFDYWVDENGEHIEHRPAFENHGEIRLVYAFAKLTSGEIVVEVMSRSEVEKVRDATAKKDRDGKPKVPAVWQKWFDRMALKTVLHRLARRLPCASELYSLLDVNQIADEAEKPAECGAQRESSTTAA</sequence>
<dbReference type="InterPro" id="IPR018330">
    <property type="entry name" value="RecT_fam"/>
</dbReference>
<dbReference type="GO" id="GO:0006259">
    <property type="term" value="P:DNA metabolic process"/>
    <property type="evidence" value="ECO:0007669"/>
    <property type="project" value="InterPro"/>
</dbReference>
<evidence type="ECO:0000313" key="1">
    <source>
        <dbReference type="EMBL" id="AKT73182.1"/>
    </source>
</evidence>
<dbReference type="EMBL" id="KT020860">
    <property type="protein sequence ID" value="AKT73182.1"/>
    <property type="molecule type" value="Genomic_DNA"/>
</dbReference>
<dbReference type="InterPro" id="IPR004590">
    <property type="entry name" value="ssDNA_annealing_RecT"/>
</dbReference>